<dbReference type="AlphaFoldDB" id="A0A914HIM4"/>
<evidence type="ECO:0000256" key="1">
    <source>
        <dbReference type="ARBA" id="ARBA00022741"/>
    </source>
</evidence>
<evidence type="ECO:0000256" key="3">
    <source>
        <dbReference type="SAM" id="MobiDB-lite"/>
    </source>
</evidence>
<dbReference type="InterPro" id="IPR027417">
    <property type="entry name" value="P-loop_NTPase"/>
</dbReference>
<dbReference type="InterPro" id="IPR001806">
    <property type="entry name" value="Small_GTPase"/>
</dbReference>
<dbReference type="PROSITE" id="PS51419">
    <property type="entry name" value="RAB"/>
    <property type="match status" value="1"/>
</dbReference>
<dbReference type="Pfam" id="PF00071">
    <property type="entry name" value="Ras"/>
    <property type="match status" value="1"/>
</dbReference>
<feature type="region of interest" description="Disordered" evidence="3">
    <location>
        <begin position="198"/>
        <end position="219"/>
    </location>
</feature>
<organism evidence="4 5">
    <name type="scientific">Globodera rostochiensis</name>
    <name type="common">Golden nematode worm</name>
    <name type="synonym">Heterodera rostochiensis</name>
    <dbReference type="NCBI Taxonomy" id="31243"/>
    <lineage>
        <taxon>Eukaryota</taxon>
        <taxon>Metazoa</taxon>
        <taxon>Ecdysozoa</taxon>
        <taxon>Nematoda</taxon>
        <taxon>Chromadorea</taxon>
        <taxon>Rhabditida</taxon>
        <taxon>Tylenchina</taxon>
        <taxon>Tylenchomorpha</taxon>
        <taxon>Tylenchoidea</taxon>
        <taxon>Heteroderidae</taxon>
        <taxon>Heteroderinae</taxon>
        <taxon>Globodera</taxon>
    </lineage>
</organism>
<dbReference type="InterPro" id="IPR005225">
    <property type="entry name" value="Small_GTP-bd"/>
</dbReference>
<proteinExistence type="predicted"/>
<dbReference type="WBParaSite" id="Gr19_v10_g17515.t1">
    <property type="protein sequence ID" value="Gr19_v10_g17515.t1"/>
    <property type="gene ID" value="Gr19_v10_g17515"/>
</dbReference>
<dbReference type="GO" id="GO:0007264">
    <property type="term" value="P:small GTPase-mediated signal transduction"/>
    <property type="evidence" value="ECO:0007669"/>
    <property type="project" value="InterPro"/>
</dbReference>
<sequence>MQHLRCVLVGDPCVGKTALIVAYTRNGFCERYSPTAFDNYSVTVCVDGNPLRLDLCDTAGRSEFDSLRPLSYSGASVFLLCFSVTRPSSLSSATQRWLPEIRSLAPSAPILLIGTQSDRRLLSHRSDTVEAKLMAQLTERLQMSNCLECSAVTQHNLKEVFDLAILQGLCHEQKVSPSRIPPSMPKAAKIALPEGVKKTEKREIGGRGGTGGTTTTKGGTLKQNLLRLVSITKKALL</sequence>
<keyword evidence="4" id="KW-1185">Reference proteome</keyword>
<keyword evidence="1" id="KW-0547">Nucleotide-binding</keyword>
<dbReference type="PROSITE" id="PS51420">
    <property type="entry name" value="RHO"/>
    <property type="match status" value="1"/>
</dbReference>
<dbReference type="PANTHER" id="PTHR24072">
    <property type="entry name" value="RHO FAMILY GTPASE"/>
    <property type="match status" value="1"/>
</dbReference>
<dbReference type="GO" id="GO:0005525">
    <property type="term" value="F:GTP binding"/>
    <property type="evidence" value="ECO:0007669"/>
    <property type="project" value="UniProtKB-KW"/>
</dbReference>
<dbReference type="Gene3D" id="3.40.50.300">
    <property type="entry name" value="P-loop containing nucleotide triphosphate hydrolases"/>
    <property type="match status" value="1"/>
</dbReference>
<name>A0A914HIM4_GLORO</name>
<dbReference type="GO" id="GO:0003924">
    <property type="term" value="F:GTPase activity"/>
    <property type="evidence" value="ECO:0007669"/>
    <property type="project" value="InterPro"/>
</dbReference>
<evidence type="ECO:0000256" key="2">
    <source>
        <dbReference type="ARBA" id="ARBA00023134"/>
    </source>
</evidence>
<dbReference type="InterPro" id="IPR003578">
    <property type="entry name" value="Small_GTPase_Rho"/>
</dbReference>
<dbReference type="SMART" id="SM00174">
    <property type="entry name" value="RHO"/>
    <property type="match status" value="1"/>
</dbReference>
<keyword evidence="2" id="KW-0342">GTP-binding</keyword>
<reference evidence="5" key="1">
    <citation type="submission" date="2022-11" db="UniProtKB">
        <authorList>
            <consortium name="WormBaseParasite"/>
        </authorList>
    </citation>
    <scope>IDENTIFICATION</scope>
</reference>
<evidence type="ECO:0000313" key="5">
    <source>
        <dbReference type="WBParaSite" id="Gr19_v10_g17515.t1"/>
    </source>
</evidence>
<dbReference type="SMART" id="SM00173">
    <property type="entry name" value="RAS"/>
    <property type="match status" value="1"/>
</dbReference>
<protein>
    <submittedName>
        <fullName evidence="5">Uncharacterized protein</fullName>
    </submittedName>
</protein>
<dbReference type="SMART" id="SM00175">
    <property type="entry name" value="RAB"/>
    <property type="match status" value="1"/>
</dbReference>
<dbReference type="Proteomes" id="UP000887572">
    <property type="component" value="Unplaced"/>
</dbReference>
<dbReference type="NCBIfam" id="TIGR00231">
    <property type="entry name" value="small_GTP"/>
    <property type="match status" value="1"/>
</dbReference>
<evidence type="ECO:0000313" key="4">
    <source>
        <dbReference type="Proteomes" id="UP000887572"/>
    </source>
</evidence>
<accession>A0A914HIM4</accession>
<dbReference type="PROSITE" id="PS51421">
    <property type="entry name" value="RAS"/>
    <property type="match status" value="1"/>
</dbReference>
<dbReference type="PRINTS" id="PR00449">
    <property type="entry name" value="RASTRNSFRMNG"/>
</dbReference>
<dbReference type="SUPFAM" id="SSF52540">
    <property type="entry name" value="P-loop containing nucleoside triphosphate hydrolases"/>
    <property type="match status" value="1"/>
</dbReference>